<dbReference type="PROSITE" id="PS50122">
    <property type="entry name" value="CHEB"/>
    <property type="match status" value="1"/>
</dbReference>
<evidence type="ECO:0000259" key="4">
    <source>
        <dbReference type="PROSITE" id="PS50122"/>
    </source>
</evidence>
<dbReference type="PANTHER" id="PTHR42872:SF6">
    <property type="entry name" value="PROTEIN-GLUTAMATE METHYLESTERASE_PROTEIN-GLUTAMINE GLUTAMINASE"/>
    <property type="match status" value="1"/>
</dbReference>
<dbReference type="InterPro" id="IPR000673">
    <property type="entry name" value="Sig_transdc_resp-reg_Me-estase"/>
</dbReference>
<dbReference type="GO" id="GO:0000156">
    <property type="term" value="F:phosphorelay response regulator activity"/>
    <property type="evidence" value="ECO:0007669"/>
    <property type="project" value="InterPro"/>
</dbReference>
<protein>
    <recommendedName>
        <fullName evidence="2">protein-glutamate methylesterase</fullName>
        <ecNumber evidence="2">3.1.1.61</ecNumber>
    </recommendedName>
</protein>
<dbReference type="GO" id="GO:0006935">
    <property type="term" value="P:chemotaxis"/>
    <property type="evidence" value="ECO:0007669"/>
    <property type="project" value="InterPro"/>
</dbReference>
<feature type="domain" description="CheB-type methylesterase" evidence="4">
    <location>
        <begin position="166"/>
        <end position="356"/>
    </location>
</feature>
<comment type="catalytic activity">
    <reaction evidence="3">
        <text>[protein]-L-glutamate 5-O-methyl ester + H2O = L-glutamyl-[protein] + methanol + H(+)</text>
        <dbReference type="Rhea" id="RHEA:23236"/>
        <dbReference type="Rhea" id="RHEA-COMP:10208"/>
        <dbReference type="Rhea" id="RHEA-COMP:10311"/>
        <dbReference type="ChEBI" id="CHEBI:15377"/>
        <dbReference type="ChEBI" id="CHEBI:15378"/>
        <dbReference type="ChEBI" id="CHEBI:17790"/>
        <dbReference type="ChEBI" id="CHEBI:29973"/>
        <dbReference type="ChEBI" id="CHEBI:82795"/>
        <dbReference type="EC" id="3.1.1.61"/>
    </reaction>
</comment>
<dbReference type="Pfam" id="PF01339">
    <property type="entry name" value="CheB_methylest"/>
    <property type="match status" value="1"/>
</dbReference>
<name>A0A3B0ZRX1_9ZZZZ</name>
<gene>
    <name evidence="5" type="ORF">MNBD_GAMMA23-1707</name>
</gene>
<accession>A0A3B0ZRX1</accession>
<dbReference type="PANTHER" id="PTHR42872">
    <property type="entry name" value="PROTEIN-GLUTAMATE METHYLESTERASE/PROTEIN-GLUTAMINE GLUTAMINASE"/>
    <property type="match status" value="1"/>
</dbReference>
<dbReference type="EC" id="3.1.1.61" evidence="2"/>
<proteinExistence type="predicted"/>
<evidence type="ECO:0000313" key="5">
    <source>
        <dbReference type="EMBL" id="VAW96228.1"/>
    </source>
</evidence>
<dbReference type="GO" id="GO:0008984">
    <property type="term" value="F:protein-glutamate methylesterase activity"/>
    <property type="evidence" value="ECO:0007669"/>
    <property type="project" value="UniProtKB-EC"/>
</dbReference>
<dbReference type="SUPFAM" id="SSF52738">
    <property type="entry name" value="Methylesterase CheB, C-terminal domain"/>
    <property type="match status" value="1"/>
</dbReference>
<sequence>MDTPNTYAKRPVKDLSMTSSMLSQELSQIRIAVISNSVSQRKQLKEALGNVGLNVVINEPLTPAFVRKLDSINLDVILLDLDEHSDYDNILDSLLDNHSTPIIFNDISVLTLNEPQVLARWYGKLLKKISASVGQNSIAEKTYADHYNQSSSQKLSISSEVTRAEDALAQNVWVLGASLGGPDAVKEFFKYLPSGLPVAFILTQHLGANFIALLAEQLNQVTDYNVLTPLAGHVVRHKEVIVMPVNERLTINPIGAIELTPIKQEQQYSPSINMVLSDMLIRYGKKTGTIIFSGMGDDGLKGCEQLHKKGAMVWTQSSDSCVISSMPENIKEKGFVSFTGNPKKLAEKLYDYLRDD</sequence>
<keyword evidence="1 5" id="KW-0378">Hydrolase</keyword>
<dbReference type="Gene3D" id="3.40.50.180">
    <property type="entry name" value="Methylesterase CheB, C-terminal domain"/>
    <property type="match status" value="1"/>
</dbReference>
<dbReference type="AlphaFoldDB" id="A0A3B0ZRX1"/>
<reference evidence="5" key="1">
    <citation type="submission" date="2018-06" db="EMBL/GenBank/DDBJ databases">
        <authorList>
            <person name="Zhirakovskaya E."/>
        </authorList>
    </citation>
    <scope>NUCLEOTIDE SEQUENCE</scope>
</reference>
<dbReference type="EMBL" id="UOFT01000052">
    <property type="protein sequence ID" value="VAW96228.1"/>
    <property type="molecule type" value="Genomic_DNA"/>
</dbReference>
<organism evidence="5">
    <name type="scientific">hydrothermal vent metagenome</name>
    <dbReference type="NCBI Taxonomy" id="652676"/>
    <lineage>
        <taxon>unclassified sequences</taxon>
        <taxon>metagenomes</taxon>
        <taxon>ecological metagenomes</taxon>
    </lineage>
</organism>
<dbReference type="GO" id="GO:0005737">
    <property type="term" value="C:cytoplasm"/>
    <property type="evidence" value="ECO:0007669"/>
    <property type="project" value="InterPro"/>
</dbReference>
<evidence type="ECO:0000256" key="2">
    <source>
        <dbReference type="ARBA" id="ARBA00039140"/>
    </source>
</evidence>
<evidence type="ECO:0000256" key="3">
    <source>
        <dbReference type="ARBA" id="ARBA00048267"/>
    </source>
</evidence>
<evidence type="ECO:0000256" key="1">
    <source>
        <dbReference type="ARBA" id="ARBA00022801"/>
    </source>
</evidence>
<dbReference type="InterPro" id="IPR035909">
    <property type="entry name" value="CheB_C"/>
</dbReference>